<dbReference type="HOGENOM" id="CLU_3376592_0_0_12"/>
<protein>
    <submittedName>
        <fullName evidence="2">Uncharacterized protein</fullName>
    </submittedName>
</protein>
<feature type="transmembrane region" description="Helical" evidence="1">
    <location>
        <begin position="12"/>
        <end position="33"/>
    </location>
</feature>
<organism evidence="2">
    <name type="scientific">Treponema denticola OTK</name>
    <dbReference type="NCBI Taxonomy" id="999434"/>
    <lineage>
        <taxon>Bacteria</taxon>
        <taxon>Pseudomonadati</taxon>
        <taxon>Spirochaetota</taxon>
        <taxon>Spirochaetia</taxon>
        <taxon>Spirochaetales</taxon>
        <taxon>Treponemataceae</taxon>
        <taxon>Treponema</taxon>
    </lineage>
</organism>
<sequence length="34" mass="4032">MEIRLKGFKAYLFILILILGVINFGYQIFKLIWG</sequence>
<keyword evidence="1" id="KW-1133">Transmembrane helix</keyword>
<evidence type="ECO:0000313" key="2">
    <source>
        <dbReference type="EMBL" id="EMB23306.1"/>
    </source>
</evidence>
<dbReference type="EMBL" id="AGDY01000004">
    <property type="protein sequence ID" value="EMB23306.1"/>
    <property type="molecule type" value="Genomic_DNA"/>
</dbReference>
<comment type="caution">
    <text evidence="2">The sequence shown here is derived from an EMBL/GenBank/DDBJ whole genome shotgun (WGS) entry which is preliminary data.</text>
</comment>
<dbReference type="Proteomes" id="UP000011701">
    <property type="component" value="Chromosome"/>
</dbReference>
<gene>
    <name evidence="2" type="ORF">HMPREF9723_00444</name>
</gene>
<dbReference type="AlphaFoldDB" id="A0A0F6MR17"/>
<proteinExistence type="predicted"/>
<keyword evidence="1" id="KW-0812">Transmembrane</keyword>
<keyword evidence="1" id="KW-0472">Membrane</keyword>
<evidence type="ECO:0000256" key="1">
    <source>
        <dbReference type="SAM" id="Phobius"/>
    </source>
</evidence>
<accession>A0A0F6MR17</accession>
<name>A0A0F6MR17_TREDN</name>
<reference evidence="2" key="1">
    <citation type="submission" date="2012-01" db="EMBL/GenBank/DDBJ databases">
        <title>The Genome Sequence of Treponema denticola OTK.</title>
        <authorList>
            <consortium name="The Broad Institute Genome Sequencing Platform"/>
            <person name="Earl A."/>
            <person name="Ward D."/>
            <person name="Feldgarden M."/>
            <person name="Gevers D."/>
            <person name="Blanton J.M."/>
            <person name="Fenno C.J."/>
            <person name="Baranova O.V."/>
            <person name="Mathney J."/>
            <person name="Dewhirst F.E."/>
            <person name="Izard J."/>
            <person name="Young S.K."/>
            <person name="Zeng Q."/>
            <person name="Gargeya S."/>
            <person name="Fitzgerald M."/>
            <person name="Haas B."/>
            <person name="Abouelleil A."/>
            <person name="Alvarado L."/>
            <person name="Arachchi H.M."/>
            <person name="Berlin A."/>
            <person name="Chapman S.B."/>
            <person name="Gearin G."/>
            <person name="Goldberg J."/>
            <person name="Griggs A."/>
            <person name="Gujja S."/>
            <person name="Hansen M."/>
            <person name="Heiman D."/>
            <person name="Howarth C."/>
            <person name="Larimer J."/>
            <person name="Lui A."/>
            <person name="MacDonald P.J.P."/>
            <person name="McCowen C."/>
            <person name="Montmayeur A."/>
            <person name="Murphy C."/>
            <person name="Neiman D."/>
            <person name="Pearson M."/>
            <person name="Priest M."/>
            <person name="Roberts A."/>
            <person name="Saif S."/>
            <person name="Shea T."/>
            <person name="Sisk P."/>
            <person name="Stolte C."/>
            <person name="Sykes S."/>
            <person name="Wortman J."/>
            <person name="Nusbaum C."/>
            <person name="Birren B."/>
        </authorList>
    </citation>
    <scope>NUCLEOTIDE SEQUENCE [LARGE SCALE GENOMIC DNA]</scope>
    <source>
        <strain evidence="2">OTK</strain>
    </source>
</reference>